<dbReference type="InterPro" id="IPR019734">
    <property type="entry name" value="TPR_rpt"/>
</dbReference>
<dbReference type="AlphaFoldDB" id="A0AA37W4Q1"/>
<dbReference type="SUPFAM" id="SSF48452">
    <property type="entry name" value="TPR-like"/>
    <property type="match status" value="2"/>
</dbReference>
<dbReference type="InterPro" id="IPR027417">
    <property type="entry name" value="P-loop_NTPase"/>
</dbReference>
<protein>
    <submittedName>
        <fullName evidence="2">Sulfotransferase</fullName>
    </submittedName>
</protein>
<dbReference type="Pfam" id="PF13181">
    <property type="entry name" value="TPR_8"/>
    <property type="match status" value="2"/>
</dbReference>
<sequence>MLTAHQHQLKTQVFTAINNNQLSAAHQLLVKQLQYDATDHFCYYLLAEVNIAAGDNYKAIQLIEKALTINNHPLYVLHLSKLMILKGDVTLATSYYQEAIKYQGYGPLEWDTLANIATRLGDYKHALAWQKIAYEAAPTHPKINYNLAIAYKINGQLDHAKTLLLALIKREPSYLQAHYSLAELNTSTEAKTHITELKKRLSSSLTATEQQMIYHSLALNHEHIGDYEQAFSYFRDSKLAIKHQVNYEASKHQIFCQQLIALSEKIQLTAKNADFSPIFVMGMPRSGTTLVEKIINQSTEVTGLGELNDIAQLLQSTAASKHVLDIRMIEQAFQKFTLDNPLNGYQSRCEGMMTSSRSCDKQPFNFYFIDFILTAFPEAKIVCMLRDPVDSCIANYRQLYSPHSAFHHYSYDLQDIAHFYQDYKLLINHFQKKYPNNVMIQHYEELVTDATLQTQTLFNFCNLQWQPSCLAFYKSNSASATASKVQIRQPLNSKSIGYWQHYQQACDMLSNKFN</sequence>
<proteinExistence type="predicted"/>
<reference evidence="2" key="2">
    <citation type="submission" date="2023-01" db="EMBL/GenBank/DDBJ databases">
        <title>Draft genome sequence of Pseudoalteromonas tetraodonis strain NBRC 103034.</title>
        <authorList>
            <person name="Sun Q."/>
            <person name="Mori K."/>
        </authorList>
    </citation>
    <scope>NUCLEOTIDE SEQUENCE</scope>
    <source>
        <strain evidence="2">NBRC 103034</strain>
    </source>
</reference>
<dbReference type="Proteomes" id="UP001161408">
    <property type="component" value="Unassembled WGS sequence"/>
</dbReference>
<keyword evidence="1" id="KW-0808">Transferase</keyword>
<dbReference type="EMBL" id="BSNE01000011">
    <property type="protein sequence ID" value="GLQ02718.1"/>
    <property type="molecule type" value="Genomic_DNA"/>
</dbReference>
<dbReference type="GO" id="GO:0008476">
    <property type="term" value="F:protein-tyrosine sulfotransferase activity"/>
    <property type="evidence" value="ECO:0007669"/>
    <property type="project" value="InterPro"/>
</dbReference>
<keyword evidence="3" id="KW-1185">Reference proteome</keyword>
<dbReference type="SMART" id="SM00028">
    <property type="entry name" value="TPR"/>
    <property type="match status" value="3"/>
</dbReference>
<dbReference type="RefSeq" id="WP_096038852.1">
    <property type="nucleotide sequence ID" value="NZ_BJXY01000034.1"/>
</dbReference>
<evidence type="ECO:0000313" key="3">
    <source>
        <dbReference type="Proteomes" id="UP001161408"/>
    </source>
</evidence>
<dbReference type="PANTHER" id="PTHR12788:SF10">
    <property type="entry name" value="PROTEIN-TYROSINE SULFOTRANSFERASE"/>
    <property type="match status" value="1"/>
</dbReference>
<dbReference type="InterPro" id="IPR026634">
    <property type="entry name" value="TPST-like"/>
</dbReference>
<dbReference type="InterPro" id="IPR011990">
    <property type="entry name" value="TPR-like_helical_dom_sf"/>
</dbReference>
<reference evidence="2" key="1">
    <citation type="journal article" date="2014" name="Int. J. Syst. Evol. Microbiol.">
        <title>Complete genome sequence of Corynebacterium casei LMG S-19264T (=DSM 44701T), isolated from a smear-ripened cheese.</title>
        <authorList>
            <consortium name="US DOE Joint Genome Institute (JGI-PGF)"/>
            <person name="Walter F."/>
            <person name="Albersmeier A."/>
            <person name="Kalinowski J."/>
            <person name="Ruckert C."/>
        </authorList>
    </citation>
    <scope>NUCLEOTIDE SEQUENCE</scope>
    <source>
        <strain evidence="2">NBRC 103034</strain>
    </source>
</reference>
<dbReference type="SUPFAM" id="SSF52540">
    <property type="entry name" value="P-loop containing nucleoside triphosphate hydrolases"/>
    <property type="match status" value="1"/>
</dbReference>
<evidence type="ECO:0000256" key="1">
    <source>
        <dbReference type="ARBA" id="ARBA00022679"/>
    </source>
</evidence>
<dbReference type="Pfam" id="PF13469">
    <property type="entry name" value="Sulfotransfer_3"/>
    <property type="match status" value="1"/>
</dbReference>
<dbReference type="Gene3D" id="1.25.40.10">
    <property type="entry name" value="Tetratricopeptide repeat domain"/>
    <property type="match status" value="2"/>
</dbReference>
<comment type="caution">
    <text evidence="2">The sequence shown here is derived from an EMBL/GenBank/DDBJ whole genome shotgun (WGS) entry which is preliminary data.</text>
</comment>
<gene>
    <name evidence="2" type="ORF">GCM10007914_15990</name>
</gene>
<name>A0AA37W4Q1_9GAMM</name>
<dbReference type="PANTHER" id="PTHR12788">
    <property type="entry name" value="PROTEIN-TYROSINE SULFOTRANSFERASE 2"/>
    <property type="match status" value="1"/>
</dbReference>
<accession>A0AA37W4Q1</accession>
<evidence type="ECO:0000313" key="2">
    <source>
        <dbReference type="EMBL" id="GLQ02718.1"/>
    </source>
</evidence>
<organism evidence="2 3">
    <name type="scientific">Pseudoalteromonas tetraodonis GFC</name>
    <dbReference type="NCBI Taxonomy" id="1315271"/>
    <lineage>
        <taxon>Bacteria</taxon>
        <taxon>Pseudomonadati</taxon>
        <taxon>Pseudomonadota</taxon>
        <taxon>Gammaproteobacteria</taxon>
        <taxon>Alteromonadales</taxon>
        <taxon>Pseudoalteromonadaceae</taxon>
        <taxon>Pseudoalteromonas</taxon>
    </lineage>
</organism>
<dbReference type="Gene3D" id="3.40.50.300">
    <property type="entry name" value="P-loop containing nucleotide triphosphate hydrolases"/>
    <property type="match status" value="1"/>
</dbReference>